<keyword evidence="5" id="KW-0999">Mitochondrion inner membrane</keyword>
<dbReference type="GO" id="GO:0006979">
    <property type="term" value="P:response to oxidative stress"/>
    <property type="evidence" value="ECO:0007669"/>
    <property type="project" value="TreeGrafter"/>
</dbReference>
<dbReference type="Proteomes" id="UP000092993">
    <property type="component" value="Unassembled WGS sequence"/>
</dbReference>
<protein>
    <submittedName>
        <fullName evidence="10">NADH-ubiquinone oxidoreductase 14 subunit</fullName>
    </submittedName>
</protein>
<keyword evidence="10" id="KW-0830">Ubiquinone</keyword>
<evidence type="ECO:0000256" key="1">
    <source>
        <dbReference type="ARBA" id="ARBA00004443"/>
    </source>
</evidence>
<evidence type="ECO:0000256" key="6">
    <source>
        <dbReference type="ARBA" id="ARBA00022982"/>
    </source>
</evidence>
<evidence type="ECO:0000313" key="10">
    <source>
        <dbReference type="EMBL" id="OBZ74948.1"/>
    </source>
</evidence>
<reference evidence="10 11" key="1">
    <citation type="submission" date="2016-03" db="EMBL/GenBank/DDBJ databases">
        <title>Whole genome sequencing of Grifola frondosa 9006-11.</title>
        <authorList>
            <person name="Min B."/>
            <person name="Park H."/>
            <person name="Kim J.-G."/>
            <person name="Cho H."/>
            <person name="Oh Y.-L."/>
            <person name="Kong W.-S."/>
            <person name="Choi I.-G."/>
        </authorList>
    </citation>
    <scope>NUCLEOTIDE SEQUENCE [LARGE SCALE GENOMIC DNA]</scope>
    <source>
        <strain evidence="10 11">9006-11</strain>
    </source>
</reference>
<evidence type="ECO:0000313" key="11">
    <source>
        <dbReference type="Proteomes" id="UP000092993"/>
    </source>
</evidence>
<dbReference type="Pfam" id="PF05347">
    <property type="entry name" value="Complex1_LYR"/>
    <property type="match status" value="1"/>
</dbReference>
<dbReference type="PANTHER" id="PTHR12964">
    <property type="entry name" value="NADH-UBIQUINONE OXIDOREDUCTASE B14 SUBUNIT"/>
    <property type="match status" value="1"/>
</dbReference>
<proteinExistence type="inferred from homology"/>
<dbReference type="GO" id="GO:0045271">
    <property type="term" value="C:respiratory chain complex I"/>
    <property type="evidence" value="ECO:0007669"/>
    <property type="project" value="InterPro"/>
</dbReference>
<comment type="subcellular location">
    <subcellularLocation>
        <location evidence="1">Mitochondrion inner membrane</location>
        <topology evidence="1">Peripheral membrane protein</topology>
        <orientation evidence="1">Matrix side</orientation>
    </subcellularLocation>
</comment>
<dbReference type="InterPro" id="IPR008011">
    <property type="entry name" value="Complex1_LYR_dom"/>
</dbReference>
<sequence>MTTIPARLARAAQTSSSPAQARQRVIQLYRDWYRGAPEIVSIYSLNVSPAYFRHCIRRHFEENRYVTDTRVIDVLIQKGRQEYQETMNLWKQTDHIMGILLQPKGRPPEPSCRSSMRAEMRTRYSQHDWSYSGTSDLSLDGSPILEYCTFVASQENMIVQLTLFANNLAHLLMLC</sequence>
<evidence type="ECO:0000256" key="4">
    <source>
        <dbReference type="ARBA" id="ARBA00022660"/>
    </source>
</evidence>
<dbReference type="EMBL" id="LUGG01000005">
    <property type="protein sequence ID" value="OBZ74948.1"/>
    <property type="molecule type" value="Genomic_DNA"/>
</dbReference>
<keyword evidence="8" id="KW-0472">Membrane</keyword>
<dbReference type="CDD" id="cd20266">
    <property type="entry name" value="Complex1_LYR_NDUFA6_LYRM6"/>
    <property type="match status" value="1"/>
</dbReference>
<dbReference type="OrthoDB" id="14535at2759"/>
<accession>A0A1C7MDP2</accession>
<keyword evidence="4" id="KW-0679">Respiratory chain</keyword>
<evidence type="ECO:0000259" key="9">
    <source>
        <dbReference type="Pfam" id="PF05347"/>
    </source>
</evidence>
<comment type="caution">
    <text evidence="10">The sequence shown here is derived from an EMBL/GenBank/DDBJ whole genome shotgun (WGS) entry which is preliminary data.</text>
</comment>
<dbReference type="AlphaFoldDB" id="A0A1C7MDP2"/>
<organism evidence="10 11">
    <name type="scientific">Grifola frondosa</name>
    <name type="common">Maitake</name>
    <name type="synonym">Polyporus frondosus</name>
    <dbReference type="NCBI Taxonomy" id="5627"/>
    <lineage>
        <taxon>Eukaryota</taxon>
        <taxon>Fungi</taxon>
        <taxon>Dikarya</taxon>
        <taxon>Basidiomycota</taxon>
        <taxon>Agaricomycotina</taxon>
        <taxon>Agaricomycetes</taxon>
        <taxon>Polyporales</taxon>
        <taxon>Grifolaceae</taxon>
        <taxon>Grifola</taxon>
    </lineage>
</organism>
<comment type="similarity">
    <text evidence="2">Belongs to the complex I LYR family.</text>
</comment>
<evidence type="ECO:0000256" key="3">
    <source>
        <dbReference type="ARBA" id="ARBA00022448"/>
    </source>
</evidence>
<dbReference type="InterPro" id="IPR016488">
    <property type="entry name" value="NADH_Ub_cplx-1_asu_su-6"/>
</dbReference>
<evidence type="ECO:0000256" key="5">
    <source>
        <dbReference type="ARBA" id="ARBA00022792"/>
    </source>
</evidence>
<gene>
    <name evidence="10" type="primary">nuo14.8</name>
    <name evidence="10" type="ORF">A0H81_05430</name>
</gene>
<keyword evidence="6" id="KW-0249">Electron transport</keyword>
<evidence type="ECO:0000256" key="7">
    <source>
        <dbReference type="ARBA" id="ARBA00023128"/>
    </source>
</evidence>
<name>A0A1C7MDP2_GRIFR</name>
<dbReference type="PANTHER" id="PTHR12964:SF0">
    <property type="entry name" value="NADH DEHYDROGENASE [UBIQUINONE] 1 ALPHA SUBCOMPLEX SUBUNIT 6"/>
    <property type="match status" value="1"/>
</dbReference>
<evidence type="ECO:0000256" key="8">
    <source>
        <dbReference type="ARBA" id="ARBA00023136"/>
    </source>
</evidence>
<evidence type="ECO:0000256" key="2">
    <source>
        <dbReference type="ARBA" id="ARBA00009508"/>
    </source>
</evidence>
<dbReference type="STRING" id="5627.A0A1C7MDP2"/>
<keyword evidence="11" id="KW-1185">Reference proteome</keyword>
<dbReference type="GO" id="GO:0005743">
    <property type="term" value="C:mitochondrial inner membrane"/>
    <property type="evidence" value="ECO:0007669"/>
    <property type="project" value="UniProtKB-SubCell"/>
</dbReference>
<feature type="domain" description="Complex 1 LYR protein" evidence="9">
    <location>
        <begin position="23"/>
        <end position="84"/>
    </location>
</feature>
<keyword evidence="7" id="KW-0496">Mitochondrion</keyword>
<dbReference type="InterPro" id="IPR045299">
    <property type="entry name" value="Complex1_LYR_NDUFA6_LYRM6"/>
</dbReference>
<keyword evidence="3" id="KW-0813">Transport</keyword>